<evidence type="ECO:0000256" key="1">
    <source>
        <dbReference type="SAM" id="Phobius"/>
    </source>
</evidence>
<keyword evidence="1" id="KW-0472">Membrane</keyword>
<dbReference type="InterPro" id="IPR018710">
    <property type="entry name" value="DUF2232"/>
</dbReference>
<evidence type="ECO:0000313" key="3">
    <source>
        <dbReference type="Proteomes" id="UP000664578"/>
    </source>
</evidence>
<feature type="transmembrane region" description="Helical" evidence="1">
    <location>
        <begin position="100"/>
        <end position="123"/>
    </location>
</feature>
<feature type="transmembrane region" description="Helical" evidence="1">
    <location>
        <begin position="240"/>
        <end position="266"/>
    </location>
</feature>
<comment type="caution">
    <text evidence="2">The sequence shown here is derived from an EMBL/GenBank/DDBJ whole genome shotgun (WGS) entry which is preliminary data.</text>
</comment>
<feature type="transmembrane region" description="Helical" evidence="1">
    <location>
        <begin position="216"/>
        <end position="234"/>
    </location>
</feature>
<feature type="transmembrane region" description="Helical" evidence="1">
    <location>
        <begin position="12"/>
        <end position="43"/>
    </location>
</feature>
<sequence>MKGIRYITEGAALLALFVALLLFLLYIPVIGGFLTLALAVPFIVYTVRHGVKRSILFFIVSLLLTLLFGTVVTLPATMVFGISGIVIGYLYQQKKARYSVLLGGTIAFSLAFLLMFVLSSLLMNVNLISEMNNALNQSINQSVDMMKSLGQTVTDEQIQQLEQTITTFKYLLPLFIVMLGVVCAFFSQLIAASVLKRLKHDIESFPPFRELQLPKSVIWYYLIVLILSFPSFNFEEGSFMFIAILNLAMALQMLVMLQGFSFVFYFSYQKGYSKAIPVVVTILAFILPILLQFVRILGIIDLGFNLRKRIGNVDK</sequence>
<dbReference type="Proteomes" id="UP000664578">
    <property type="component" value="Unassembled WGS sequence"/>
</dbReference>
<feature type="transmembrane region" description="Helical" evidence="1">
    <location>
        <begin position="55"/>
        <end position="88"/>
    </location>
</feature>
<dbReference type="RefSeq" id="WP_206783033.1">
    <property type="nucleotide sequence ID" value="NZ_JAEMWV010000010.1"/>
</dbReference>
<accession>A0A8I1SN35</accession>
<dbReference type="PANTHER" id="PTHR41324:SF1">
    <property type="entry name" value="DUF2232 DOMAIN-CONTAINING PROTEIN"/>
    <property type="match status" value="1"/>
</dbReference>
<keyword evidence="1" id="KW-0812">Transmembrane</keyword>
<feature type="transmembrane region" description="Helical" evidence="1">
    <location>
        <begin position="170"/>
        <end position="195"/>
    </location>
</feature>
<protein>
    <submittedName>
        <fullName evidence="2">YybS family protein</fullName>
    </submittedName>
</protein>
<gene>
    <name evidence="2" type="ORF">JF537_17965</name>
</gene>
<proteinExistence type="predicted"/>
<reference evidence="2" key="1">
    <citation type="submission" date="2020-12" db="EMBL/GenBank/DDBJ databases">
        <title>PHA producing bacteria isolated from mangrove.</title>
        <authorList>
            <person name="Zheng W."/>
            <person name="Yu S."/>
            <person name="Huang Y."/>
        </authorList>
    </citation>
    <scope>NUCLEOTIDE SEQUENCE</scope>
    <source>
        <strain evidence="2">GN22-4</strain>
    </source>
</reference>
<name>A0A8I1SN35_9BACI</name>
<keyword evidence="1" id="KW-1133">Transmembrane helix</keyword>
<evidence type="ECO:0000313" key="2">
    <source>
        <dbReference type="EMBL" id="MBN8253457.1"/>
    </source>
</evidence>
<dbReference type="AlphaFoldDB" id="A0A8I1SN35"/>
<dbReference type="PANTHER" id="PTHR41324">
    <property type="entry name" value="MEMBRANE PROTEIN-RELATED"/>
    <property type="match status" value="1"/>
</dbReference>
<dbReference type="Pfam" id="PF09991">
    <property type="entry name" value="DUF2232"/>
    <property type="match status" value="1"/>
</dbReference>
<feature type="transmembrane region" description="Helical" evidence="1">
    <location>
        <begin position="278"/>
        <end position="300"/>
    </location>
</feature>
<organism evidence="2 3">
    <name type="scientific">Priestia flexa</name>
    <dbReference type="NCBI Taxonomy" id="86664"/>
    <lineage>
        <taxon>Bacteria</taxon>
        <taxon>Bacillati</taxon>
        <taxon>Bacillota</taxon>
        <taxon>Bacilli</taxon>
        <taxon>Bacillales</taxon>
        <taxon>Bacillaceae</taxon>
        <taxon>Priestia</taxon>
    </lineage>
</organism>
<dbReference type="EMBL" id="JAEMWV010000010">
    <property type="protein sequence ID" value="MBN8253457.1"/>
    <property type="molecule type" value="Genomic_DNA"/>
</dbReference>